<keyword evidence="2" id="KW-0812">Transmembrane</keyword>
<organism evidence="4 5">
    <name type="scientific">Paenimyroides ummariense</name>
    <dbReference type="NCBI Taxonomy" id="913024"/>
    <lineage>
        <taxon>Bacteria</taxon>
        <taxon>Pseudomonadati</taxon>
        <taxon>Bacteroidota</taxon>
        <taxon>Flavobacteriia</taxon>
        <taxon>Flavobacteriales</taxon>
        <taxon>Flavobacteriaceae</taxon>
        <taxon>Paenimyroides</taxon>
    </lineage>
</organism>
<proteinExistence type="inferred from homology"/>
<feature type="coiled-coil region" evidence="3">
    <location>
        <begin position="432"/>
        <end position="459"/>
    </location>
</feature>
<dbReference type="SUPFAM" id="SSF56954">
    <property type="entry name" value="Outer membrane efflux proteins (OEP)"/>
    <property type="match status" value="1"/>
</dbReference>
<dbReference type="GO" id="GO:0005886">
    <property type="term" value="C:plasma membrane"/>
    <property type="evidence" value="ECO:0007669"/>
    <property type="project" value="UniProtKB-SubCell"/>
</dbReference>
<name>A0A1I5EXZ5_9FLAO</name>
<dbReference type="Gene3D" id="2.20.200.10">
    <property type="entry name" value="Outer membrane efflux proteins (OEP)"/>
    <property type="match status" value="1"/>
</dbReference>
<keyword evidence="2" id="KW-0472">Membrane</keyword>
<gene>
    <name evidence="4" type="ORF">SAMN05421741_12333</name>
</gene>
<evidence type="ECO:0000313" key="5">
    <source>
        <dbReference type="Proteomes" id="UP000199036"/>
    </source>
</evidence>
<reference evidence="5" key="1">
    <citation type="submission" date="2016-10" db="EMBL/GenBank/DDBJ databases">
        <authorList>
            <person name="Varghese N."/>
            <person name="Submissions S."/>
        </authorList>
    </citation>
    <scope>NUCLEOTIDE SEQUENCE [LARGE SCALE GENOMIC DNA]</scope>
    <source>
        <strain evidence="5">DS-12</strain>
    </source>
</reference>
<keyword evidence="2" id="KW-0564">Palmitate</keyword>
<accession>A0A1I5EXZ5</accession>
<dbReference type="STRING" id="913024.SAMN05421741_12333"/>
<dbReference type="InterPro" id="IPR003423">
    <property type="entry name" value="OMP_efflux"/>
</dbReference>
<dbReference type="InterPro" id="IPR010131">
    <property type="entry name" value="MdtP/NodT-like"/>
</dbReference>
<protein>
    <submittedName>
        <fullName evidence="4">Efflux transporter, outer membrane factor (OMF) lipoprotein, NodT family</fullName>
    </submittedName>
</protein>
<dbReference type="PROSITE" id="PS51257">
    <property type="entry name" value="PROKAR_LIPOPROTEIN"/>
    <property type="match status" value="1"/>
</dbReference>
<keyword evidence="2" id="KW-1134">Transmembrane beta strand</keyword>
<comment type="similarity">
    <text evidence="1 2">Belongs to the outer membrane factor (OMF) (TC 1.B.17) family.</text>
</comment>
<dbReference type="GO" id="GO:0015562">
    <property type="term" value="F:efflux transmembrane transporter activity"/>
    <property type="evidence" value="ECO:0007669"/>
    <property type="project" value="InterPro"/>
</dbReference>
<dbReference type="PANTHER" id="PTHR30203">
    <property type="entry name" value="OUTER MEMBRANE CATION EFFLUX PROTEIN"/>
    <property type="match status" value="1"/>
</dbReference>
<evidence type="ECO:0000256" key="1">
    <source>
        <dbReference type="ARBA" id="ARBA00007613"/>
    </source>
</evidence>
<dbReference type="PANTHER" id="PTHR30203:SF33">
    <property type="entry name" value="BLR4455 PROTEIN"/>
    <property type="match status" value="1"/>
</dbReference>
<dbReference type="Gene3D" id="1.20.1600.10">
    <property type="entry name" value="Outer membrane efflux proteins (OEP)"/>
    <property type="match status" value="1"/>
</dbReference>
<evidence type="ECO:0000256" key="3">
    <source>
        <dbReference type="SAM" id="Coils"/>
    </source>
</evidence>
<sequence>MKSNILSNLIIATFLAAFFSACAVRKPYARPELEMPAKYRTEVNVTADTILLPWKDFFKDPKLVHLIDKALEKNADVTIALKTIEQMELQYKQAKLSLLPTLDSSLGVNRSYPSKNSLNGSLAEQFTGTKYIDDFNAGLSLSWEADIWGKARMQQQKAKAEFFAQKYNYQALKTRLITEVASAYFNLINLDQQLEIAKENAALSERTLQMISLQYESGLVTSLGIEQATAQKKTAELIIPLAEQNILIQENALSILCGEYPTAIERKVGMDQIVPDDLFVSGVPASLLSRRPDVQAAEYNLISFNAQAGLAKAAMYPSFSLTAQAGTNSFKFNTWFDLPGSLTKNLAANLAQPIFQQGQLKTAYRSSLLEQEKASIQFRQTVMTAVSEVSDALGRLEGVDKRLVLTQEQSTSLKKATADATLLYQNGTASYLEVITAQNSKLQNDLELINLNMEKLNNIVELYKALGGGTDK</sequence>
<dbReference type="RefSeq" id="WP_091525433.1">
    <property type="nucleotide sequence ID" value="NZ_FOVI01000023.1"/>
</dbReference>
<dbReference type="NCBIfam" id="TIGR01845">
    <property type="entry name" value="outer_NodT"/>
    <property type="match status" value="1"/>
</dbReference>
<dbReference type="EMBL" id="FOVI01000023">
    <property type="protein sequence ID" value="SFO16375.1"/>
    <property type="molecule type" value="Genomic_DNA"/>
</dbReference>
<evidence type="ECO:0000256" key="2">
    <source>
        <dbReference type="RuleBase" id="RU362097"/>
    </source>
</evidence>
<dbReference type="Proteomes" id="UP000199036">
    <property type="component" value="Unassembled WGS sequence"/>
</dbReference>
<keyword evidence="5" id="KW-1185">Reference proteome</keyword>
<dbReference type="OrthoDB" id="9770517at2"/>
<dbReference type="AlphaFoldDB" id="A0A1I5EXZ5"/>
<evidence type="ECO:0000313" key="4">
    <source>
        <dbReference type="EMBL" id="SFO16375.1"/>
    </source>
</evidence>
<dbReference type="Pfam" id="PF02321">
    <property type="entry name" value="OEP"/>
    <property type="match status" value="2"/>
</dbReference>
<keyword evidence="3" id="KW-0175">Coiled coil</keyword>
<keyword evidence="2 4" id="KW-0449">Lipoprotein</keyword>
<comment type="subcellular location">
    <subcellularLocation>
        <location evidence="2">Cell membrane</location>
        <topology evidence="2">Lipid-anchor</topology>
    </subcellularLocation>
</comment>